<dbReference type="GO" id="GO:0006952">
    <property type="term" value="P:defense response"/>
    <property type="evidence" value="ECO:0007669"/>
    <property type="project" value="UniProtKB-KW"/>
</dbReference>
<evidence type="ECO:0000256" key="4">
    <source>
        <dbReference type="ARBA" id="ARBA00023125"/>
    </source>
</evidence>
<dbReference type="InterPro" id="IPR036955">
    <property type="entry name" value="AP2/ERF_dom_sf"/>
</dbReference>
<dbReference type="STRING" id="4096.A0A1U7V665"/>
<dbReference type="PANTHER" id="PTHR32467:SF118">
    <property type="entry name" value="ETHYLENE-RESPONSIVE TRANSCRIPTION FACTOR RAP2-7"/>
    <property type="match status" value="1"/>
</dbReference>
<evidence type="ECO:0000256" key="5">
    <source>
        <dbReference type="ARBA" id="ARBA00023163"/>
    </source>
</evidence>
<evidence type="ECO:0000256" key="7">
    <source>
        <dbReference type="SAM" id="MobiDB-lite"/>
    </source>
</evidence>
<dbReference type="PROSITE" id="PS51032">
    <property type="entry name" value="AP2_ERF"/>
    <property type="match status" value="1"/>
</dbReference>
<reference evidence="9" key="1">
    <citation type="journal article" date="2013" name="Genome Biol.">
        <title>Reference genomes and transcriptomes of Nicotiana sylvestris and Nicotiana tomentosiformis.</title>
        <authorList>
            <person name="Sierro N."/>
            <person name="Battey J.N."/>
            <person name="Ouadi S."/>
            <person name="Bovet L."/>
            <person name="Goepfert S."/>
            <person name="Bakaher N."/>
            <person name="Peitsch M.C."/>
            <person name="Ivanov N.V."/>
        </authorList>
    </citation>
    <scope>NUCLEOTIDE SEQUENCE [LARGE SCALE GENOMIC DNA]</scope>
</reference>
<evidence type="ECO:0000313" key="10">
    <source>
        <dbReference type="RefSeq" id="XP_009757729.1"/>
    </source>
</evidence>
<sequence length="146" mass="16168">MFDLNLSSEDVPVESRTSNSSIVNMETSSSTAGDDEYEESGNRSGFVLKELFPSVSGEAELPQQQCLDLSANYGASNEQSIVVSAQGRSQVKKSRRGPRSRSSQYRGVTFYRRTGRWESHIWDGGKQVYLGGFDTAHTVRDIVDMS</sequence>
<feature type="region of interest" description="Disordered" evidence="7">
    <location>
        <begin position="84"/>
        <end position="105"/>
    </location>
</feature>
<keyword evidence="3" id="KW-0805">Transcription regulation</keyword>
<dbReference type="AlphaFoldDB" id="A0A1U7V665"/>
<evidence type="ECO:0000256" key="1">
    <source>
        <dbReference type="ARBA" id="ARBA00004123"/>
    </source>
</evidence>
<evidence type="ECO:0000256" key="2">
    <source>
        <dbReference type="ARBA" id="ARBA00022821"/>
    </source>
</evidence>
<accession>A0A1U7V665</accession>
<dbReference type="Gene3D" id="3.30.730.10">
    <property type="entry name" value="AP2/ERF domain"/>
    <property type="match status" value="1"/>
</dbReference>
<keyword evidence="4" id="KW-0238">DNA-binding</keyword>
<dbReference type="InterPro" id="IPR001471">
    <property type="entry name" value="AP2/ERF_dom"/>
</dbReference>
<name>A0A1U7V665_NICSY</name>
<feature type="compositionally biased region" description="Basic residues" evidence="7">
    <location>
        <begin position="90"/>
        <end position="99"/>
    </location>
</feature>
<evidence type="ECO:0000256" key="3">
    <source>
        <dbReference type="ARBA" id="ARBA00023015"/>
    </source>
</evidence>
<feature type="region of interest" description="Disordered" evidence="7">
    <location>
        <begin position="1"/>
        <end position="41"/>
    </location>
</feature>
<dbReference type="InterPro" id="IPR016177">
    <property type="entry name" value="DNA-bd_dom_sf"/>
</dbReference>
<comment type="subcellular location">
    <subcellularLocation>
        <location evidence="1">Nucleus</location>
    </subcellularLocation>
</comment>
<feature type="domain" description="AP2/ERF" evidence="8">
    <location>
        <begin position="104"/>
        <end position="146"/>
    </location>
</feature>
<dbReference type="GO" id="GO:0003700">
    <property type="term" value="F:DNA-binding transcription factor activity"/>
    <property type="evidence" value="ECO:0007669"/>
    <property type="project" value="InterPro"/>
</dbReference>
<keyword evidence="9" id="KW-1185">Reference proteome</keyword>
<protein>
    <submittedName>
        <fullName evidence="10">Ethylene-responsive transcription factor RAP2-7-like</fullName>
    </submittedName>
</protein>
<dbReference type="GO" id="GO:0005634">
    <property type="term" value="C:nucleus"/>
    <property type="evidence" value="ECO:0007669"/>
    <property type="project" value="UniProtKB-SubCell"/>
</dbReference>
<proteinExistence type="predicted"/>
<evidence type="ECO:0000256" key="6">
    <source>
        <dbReference type="ARBA" id="ARBA00023242"/>
    </source>
</evidence>
<dbReference type="GO" id="GO:0003677">
    <property type="term" value="F:DNA binding"/>
    <property type="evidence" value="ECO:0007669"/>
    <property type="project" value="UniProtKB-KW"/>
</dbReference>
<gene>
    <name evidence="10" type="primary">LOC104210514</name>
</gene>
<dbReference type="Proteomes" id="UP000189701">
    <property type="component" value="Unplaced"/>
</dbReference>
<reference evidence="10" key="2">
    <citation type="submission" date="2025-08" db="UniProtKB">
        <authorList>
            <consortium name="RefSeq"/>
        </authorList>
    </citation>
    <scope>IDENTIFICATION</scope>
    <source>
        <tissue evidence="10">Leaf</tissue>
    </source>
</reference>
<dbReference type="RefSeq" id="XP_009757729.1">
    <property type="nucleotide sequence ID" value="XM_009759427.1"/>
</dbReference>
<evidence type="ECO:0000259" key="8">
    <source>
        <dbReference type="PROSITE" id="PS51032"/>
    </source>
</evidence>
<organism evidence="9 10">
    <name type="scientific">Nicotiana sylvestris</name>
    <name type="common">Wood tobacco</name>
    <name type="synonym">South American tobacco</name>
    <dbReference type="NCBI Taxonomy" id="4096"/>
    <lineage>
        <taxon>Eukaryota</taxon>
        <taxon>Viridiplantae</taxon>
        <taxon>Streptophyta</taxon>
        <taxon>Embryophyta</taxon>
        <taxon>Tracheophyta</taxon>
        <taxon>Spermatophyta</taxon>
        <taxon>Magnoliopsida</taxon>
        <taxon>eudicotyledons</taxon>
        <taxon>Gunneridae</taxon>
        <taxon>Pentapetalae</taxon>
        <taxon>asterids</taxon>
        <taxon>lamiids</taxon>
        <taxon>Solanales</taxon>
        <taxon>Solanaceae</taxon>
        <taxon>Nicotianoideae</taxon>
        <taxon>Nicotianeae</taxon>
        <taxon>Nicotiana</taxon>
    </lineage>
</organism>
<dbReference type="SUPFAM" id="SSF54171">
    <property type="entry name" value="DNA-binding domain"/>
    <property type="match status" value="1"/>
</dbReference>
<keyword evidence="5" id="KW-0804">Transcription</keyword>
<dbReference type="PANTHER" id="PTHR32467">
    <property type="entry name" value="AP2-LIKE ETHYLENE-RESPONSIVE TRANSCRIPTION FACTOR"/>
    <property type="match status" value="1"/>
</dbReference>
<feature type="compositionally biased region" description="Polar residues" evidence="7">
    <location>
        <begin position="15"/>
        <end position="32"/>
    </location>
</feature>
<dbReference type="SMART" id="SM00380">
    <property type="entry name" value="AP2"/>
    <property type="match status" value="1"/>
</dbReference>
<dbReference type="eggNOG" id="ENOG502R1D7">
    <property type="taxonomic scope" value="Eukaryota"/>
</dbReference>
<evidence type="ECO:0000313" key="9">
    <source>
        <dbReference type="Proteomes" id="UP000189701"/>
    </source>
</evidence>
<keyword evidence="2" id="KW-0611">Plant defense</keyword>
<keyword evidence="6" id="KW-0539">Nucleus</keyword>